<evidence type="ECO:0000313" key="3">
    <source>
        <dbReference type="Proteomes" id="UP001499938"/>
    </source>
</evidence>
<feature type="compositionally biased region" description="Acidic residues" evidence="1">
    <location>
        <begin position="99"/>
        <end position="113"/>
    </location>
</feature>
<protein>
    <recommendedName>
        <fullName evidence="4">Primosomal protein</fullName>
    </recommendedName>
</protein>
<keyword evidence="3" id="KW-1185">Reference proteome</keyword>
<feature type="compositionally biased region" description="Acidic residues" evidence="1">
    <location>
        <begin position="68"/>
        <end position="91"/>
    </location>
</feature>
<comment type="caution">
    <text evidence="2">The sequence shown here is derived from an EMBL/GenBank/DDBJ whole genome shotgun (WGS) entry which is preliminary data.</text>
</comment>
<proteinExistence type="predicted"/>
<dbReference type="RefSeq" id="WP_344081981.1">
    <property type="nucleotide sequence ID" value="NZ_BAAAPO010000015.1"/>
</dbReference>
<evidence type="ECO:0000313" key="2">
    <source>
        <dbReference type="EMBL" id="GAA1786361.1"/>
    </source>
</evidence>
<organism evidence="2 3">
    <name type="scientific">Nostocoides veronense</name>
    <dbReference type="NCBI Taxonomy" id="330836"/>
    <lineage>
        <taxon>Bacteria</taxon>
        <taxon>Bacillati</taxon>
        <taxon>Actinomycetota</taxon>
        <taxon>Actinomycetes</taxon>
        <taxon>Micrococcales</taxon>
        <taxon>Intrasporangiaceae</taxon>
        <taxon>Nostocoides</taxon>
    </lineage>
</organism>
<reference evidence="2 3" key="1">
    <citation type="journal article" date="2019" name="Int. J. Syst. Evol. Microbiol.">
        <title>The Global Catalogue of Microorganisms (GCM) 10K type strain sequencing project: providing services to taxonomists for standard genome sequencing and annotation.</title>
        <authorList>
            <consortium name="The Broad Institute Genomics Platform"/>
            <consortium name="The Broad Institute Genome Sequencing Center for Infectious Disease"/>
            <person name="Wu L."/>
            <person name="Ma J."/>
        </authorList>
    </citation>
    <scope>NUCLEOTIDE SEQUENCE [LARGE SCALE GENOMIC DNA]</scope>
    <source>
        <strain evidence="2 3">JCM 15592</strain>
    </source>
</reference>
<sequence length="119" mass="12929">MADPRAALAALNAAFERHLEACASRRGEDDPSVVAAYDDLADAFEEYDDALLEAYGEMTPLDVYAGPTDDDDEDDDEDDEEGDSDADDDSDADQRYLGLDDEDFDEVEIDAEDGAAHPS</sequence>
<evidence type="ECO:0000256" key="1">
    <source>
        <dbReference type="SAM" id="MobiDB-lite"/>
    </source>
</evidence>
<dbReference type="Proteomes" id="UP001499938">
    <property type="component" value="Unassembled WGS sequence"/>
</dbReference>
<evidence type="ECO:0008006" key="4">
    <source>
        <dbReference type="Google" id="ProtNLM"/>
    </source>
</evidence>
<feature type="region of interest" description="Disordered" evidence="1">
    <location>
        <begin position="58"/>
        <end position="119"/>
    </location>
</feature>
<accession>A0ABN2LEW1</accession>
<name>A0ABN2LEW1_9MICO</name>
<gene>
    <name evidence="2" type="ORF">GCM10009811_09290</name>
</gene>
<dbReference type="EMBL" id="BAAAPO010000015">
    <property type="protein sequence ID" value="GAA1786361.1"/>
    <property type="molecule type" value="Genomic_DNA"/>
</dbReference>